<sequence length="181" mass="20826">MFKHYIKVLWIYTLSFGFDVIAEETKCILLKQSCLDKECGNCLQLSTQGKFNQAVRLCGNSSFTSCLIENCLKDNTDCVHVQQDREVGGIDKTIVITSSVACFTLLVVVFLFFYRFVNRTSLSRTKNKKVVNLEQKEEIFDTPIKMRDIEEGCVENVPIKSIWSNVYITKLEDYETSEDEN</sequence>
<keyword evidence="4" id="KW-1185">Reference proteome</keyword>
<protein>
    <recommendedName>
        <fullName evidence="5">Cnidarian restricted protein</fullName>
    </recommendedName>
</protein>
<keyword evidence="1" id="KW-0472">Membrane</keyword>
<reference evidence="3" key="1">
    <citation type="submission" date="2021-01" db="UniProtKB">
        <authorList>
            <consortium name="EnsemblMetazoa"/>
        </authorList>
    </citation>
    <scope>IDENTIFICATION</scope>
</reference>
<evidence type="ECO:0000256" key="1">
    <source>
        <dbReference type="SAM" id="Phobius"/>
    </source>
</evidence>
<proteinExistence type="predicted"/>
<accession>A0A7M5V4T6</accession>
<evidence type="ECO:0000313" key="3">
    <source>
        <dbReference type="EnsemblMetazoa" id="CLYHEMP002452.1"/>
    </source>
</evidence>
<dbReference type="Proteomes" id="UP000594262">
    <property type="component" value="Unplaced"/>
</dbReference>
<evidence type="ECO:0000313" key="4">
    <source>
        <dbReference type="Proteomes" id="UP000594262"/>
    </source>
</evidence>
<evidence type="ECO:0000256" key="2">
    <source>
        <dbReference type="SAM" id="SignalP"/>
    </source>
</evidence>
<name>A0A7M5V4T6_9CNID</name>
<keyword evidence="1" id="KW-1133">Transmembrane helix</keyword>
<dbReference type="EnsemblMetazoa" id="CLYHEMT002452.1">
    <property type="protein sequence ID" value="CLYHEMP002452.1"/>
    <property type="gene ID" value="CLYHEMG002452"/>
</dbReference>
<evidence type="ECO:0008006" key="5">
    <source>
        <dbReference type="Google" id="ProtNLM"/>
    </source>
</evidence>
<feature type="signal peptide" evidence="2">
    <location>
        <begin position="1"/>
        <end position="17"/>
    </location>
</feature>
<dbReference type="AlphaFoldDB" id="A0A7M5V4T6"/>
<organism evidence="3 4">
    <name type="scientific">Clytia hemisphaerica</name>
    <dbReference type="NCBI Taxonomy" id="252671"/>
    <lineage>
        <taxon>Eukaryota</taxon>
        <taxon>Metazoa</taxon>
        <taxon>Cnidaria</taxon>
        <taxon>Hydrozoa</taxon>
        <taxon>Hydroidolina</taxon>
        <taxon>Leptothecata</taxon>
        <taxon>Obeliida</taxon>
        <taxon>Clytiidae</taxon>
        <taxon>Clytia</taxon>
    </lineage>
</organism>
<feature type="transmembrane region" description="Helical" evidence="1">
    <location>
        <begin position="94"/>
        <end position="117"/>
    </location>
</feature>
<keyword evidence="2" id="KW-0732">Signal</keyword>
<feature type="chain" id="PRO_5029639102" description="Cnidarian restricted protein" evidence="2">
    <location>
        <begin position="18"/>
        <end position="181"/>
    </location>
</feature>
<keyword evidence="1" id="KW-0812">Transmembrane</keyword>